<dbReference type="Pfam" id="PF00440">
    <property type="entry name" value="TetR_N"/>
    <property type="match status" value="1"/>
</dbReference>
<dbReference type="EMBL" id="CP059572">
    <property type="protein sequence ID" value="QXJ21140.1"/>
    <property type="molecule type" value="Genomic_DNA"/>
</dbReference>
<dbReference type="PRINTS" id="PR00455">
    <property type="entry name" value="HTHTETR"/>
</dbReference>
<dbReference type="Pfam" id="PF21597">
    <property type="entry name" value="TetR_C_43"/>
    <property type="match status" value="1"/>
</dbReference>
<dbReference type="SUPFAM" id="SSF46689">
    <property type="entry name" value="Homeodomain-like"/>
    <property type="match status" value="1"/>
</dbReference>
<keyword evidence="1" id="KW-0805">Transcription regulation</keyword>
<evidence type="ECO:0000259" key="5">
    <source>
        <dbReference type="Pfam" id="PF00440"/>
    </source>
</evidence>
<dbReference type="InterPro" id="IPR036271">
    <property type="entry name" value="Tet_transcr_reg_TetR-rel_C_sf"/>
</dbReference>
<evidence type="ECO:0000313" key="7">
    <source>
        <dbReference type="EMBL" id="QXJ21140.1"/>
    </source>
</evidence>
<evidence type="ECO:0000256" key="2">
    <source>
        <dbReference type="ARBA" id="ARBA00023125"/>
    </source>
</evidence>
<accession>A0ABX8QQS9</accession>
<reference evidence="7" key="1">
    <citation type="submission" date="2020-07" db="EMBL/GenBank/DDBJ databases">
        <authorList>
            <person name="Tarantini F.S."/>
            <person name="Hong K.W."/>
            <person name="Chan K.G."/>
        </authorList>
    </citation>
    <scope>NUCLEOTIDE SEQUENCE</scope>
    <source>
        <strain evidence="7">32-07</strain>
    </source>
</reference>
<evidence type="ECO:0000256" key="4">
    <source>
        <dbReference type="SAM" id="MobiDB-lite"/>
    </source>
</evidence>
<proteinExistence type="predicted"/>
<name>A0ABX8QQS9_9ACTN</name>
<feature type="region of interest" description="Disordered" evidence="4">
    <location>
        <begin position="1"/>
        <end position="26"/>
    </location>
</feature>
<keyword evidence="2" id="KW-0238">DNA-binding</keyword>
<gene>
    <name evidence="7" type="ORF">AGRA3207_001965</name>
</gene>
<keyword evidence="3" id="KW-0804">Transcription</keyword>
<keyword evidence="8" id="KW-1185">Reference proteome</keyword>
<evidence type="ECO:0000256" key="3">
    <source>
        <dbReference type="ARBA" id="ARBA00023163"/>
    </source>
</evidence>
<feature type="domain" description="Transcriptional regulator SbtR-like C-terminal" evidence="6">
    <location>
        <begin position="100"/>
        <end position="203"/>
    </location>
</feature>
<feature type="domain" description="HTH tetR-type" evidence="5">
    <location>
        <begin position="35"/>
        <end position="80"/>
    </location>
</feature>
<dbReference type="InterPro" id="IPR009057">
    <property type="entry name" value="Homeodomain-like_sf"/>
</dbReference>
<evidence type="ECO:0000256" key="1">
    <source>
        <dbReference type="ARBA" id="ARBA00023015"/>
    </source>
</evidence>
<dbReference type="InterPro" id="IPR001647">
    <property type="entry name" value="HTH_TetR"/>
</dbReference>
<dbReference type="Gene3D" id="1.10.357.10">
    <property type="entry name" value="Tetracycline Repressor, domain 2"/>
    <property type="match status" value="1"/>
</dbReference>
<evidence type="ECO:0000259" key="6">
    <source>
        <dbReference type="Pfam" id="PF21597"/>
    </source>
</evidence>
<protein>
    <submittedName>
        <fullName evidence="7">TetR/AcrR family transcriptional regulator</fullName>
    </submittedName>
</protein>
<dbReference type="Proteomes" id="UP001049518">
    <property type="component" value="Chromosome"/>
</dbReference>
<dbReference type="InterPro" id="IPR049445">
    <property type="entry name" value="TetR_SbtR-like_C"/>
</dbReference>
<dbReference type="InterPro" id="IPR050109">
    <property type="entry name" value="HTH-type_TetR-like_transc_reg"/>
</dbReference>
<dbReference type="PANTHER" id="PTHR30055">
    <property type="entry name" value="HTH-TYPE TRANSCRIPTIONAL REGULATOR RUTR"/>
    <property type="match status" value="1"/>
</dbReference>
<sequence>MEWHSTFARSLIVDDPGPRPPGGVRADARRSRARLLAAARTAFAADGVEASFNEIARRAGVGPATLYRHFPRREDLIAAVVGESLDEVTALAGDLLTCTDPVAALRQWITALVDHIRRVRGLADEIARALAVPDSTLGRHCTATLAAARALVTRLQRSDRLRPGLTSDDLVTMATAIAWATDHGAPGDPDARADHLIDMLLHGAVR</sequence>
<organism evidence="7 8">
    <name type="scientific">Actinomadura graeca</name>
    <dbReference type="NCBI Taxonomy" id="2750812"/>
    <lineage>
        <taxon>Bacteria</taxon>
        <taxon>Bacillati</taxon>
        <taxon>Actinomycetota</taxon>
        <taxon>Actinomycetes</taxon>
        <taxon>Streptosporangiales</taxon>
        <taxon>Thermomonosporaceae</taxon>
        <taxon>Actinomadura</taxon>
    </lineage>
</organism>
<dbReference type="PANTHER" id="PTHR30055:SF234">
    <property type="entry name" value="HTH-TYPE TRANSCRIPTIONAL REGULATOR BETI"/>
    <property type="match status" value="1"/>
</dbReference>
<dbReference type="SUPFAM" id="SSF48498">
    <property type="entry name" value="Tetracyclin repressor-like, C-terminal domain"/>
    <property type="match status" value="1"/>
</dbReference>
<evidence type="ECO:0000313" key="8">
    <source>
        <dbReference type="Proteomes" id="UP001049518"/>
    </source>
</evidence>